<dbReference type="Proteomes" id="UP000218387">
    <property type="component" value="Chromosome"/>
</dbReference>
<accession>A0A4P9C733</accession>
<dbReference type="GO" id="GO:0005829">
    <property type="term" value="C:cytosol"/>
    <property type="evidence" value="ECO:0007669"/>
    <property type="project" value="TreeGrafter"/>
</dbReference>
<dbReference type="KEGG" id="emt:CPZ25_007745"/>
<dbReference type="GO" id="GO:0016791">
    <property type="term" value="F:phosphatase activity"/>
    <property type="evidence" value="ECO:0007669"/>
    <property type="project" value="TreeGrafter"/>
</dbReference>
<protein>
    <submittedName>
        <fullName evidence="1">HAD family phosphatase</fullName>
    </submittedName>
</protein>
<reference evidence="1 2" key="1">
    <citation type="submission" date="2018-05" db="EMBL/GenBank/DDBJ databases">
        <title>Genome comparison of Eubacterium sp.</title>
        <authorList>
            <person name="Feng Y."/>
            <person name="Sanchez-Andrea I."/>
            <person name="Stams A.J.M."/>
            <person name="De Vos W.M."/>
        </authorList>
    </citation>
    <scope>NUCLEOTIDE SEQUENCE [LARGE SCALE GENOMIC DNA]</scope>
    <source>
        <strain evidence="1 2">YI</strain>
    </source>
</reference>
<dbReference type="SFLD" id="SFLDS00003">
    <property type="entry name" value="Haloacid_Dehalogenase"/>
    <property type="match status" value="1"/>
</dbReference>
<dbReference type="GO" id="GO:0000287">
    <property type="term" value="F:magnesium ion binding"/>
    <property type="evidence" value="ECO:0007669"/>
    <property type="project" value="TreeGrafter"/>
</dbReference>
<dbReference type="RefSeq" id="WP_058693826.1">
    <property type="nucleotide sequence ID" value="NZ_CABJDW020000003.1"/>
</dbReference>
<evidence type="ECO:0000313" key="2">
    <source>
        <dbReference type="Proteomes" id="UP000218387"/>
    </source>
</evidence>
<dbReference type="Pfam" id="PF08282">
    <property type="entry name" value="Hydrolase_3"/>
    <property type="match status" value="1"/>
</dbReference>
<evidence type="ECO:0000313" key="1">
    <source>
        <dbReference type="EMBL" id="QCT71223.1"/>
    </source>
</evidence>
<dbReference type="PANTHER" id="PTHR10000:SF8">
    <property type="entry name" value="HAD SUPERFAMILY HYDROLASE-LIKE, TYPE 3"/>
    <property type="match status" value="1"/>
</dbReference>
<dbReference type="SFLD" id="SFLDG01140">
    <property type="entry name" value="C2.B:_Phosphomannomutase_and_P"/>
    <property type="match status" value="1"/>
</dbReference>
<proteinExistence type="predicted"/>
<gene>
    <name evidence="1" type="ORF">CPZ25_007745</name>
</gene>
<dbReference type="InterPro" id="IPR036412">
    <property type="entry name" value="HAD-like_sf"/>
</dbReference>
<dbReference type="InterPro" id="IPR023214">
    <property type="entry name" value="HAD_sf"/>
</dbReference>
<dbReference type="InterPro" id="IPR006379">
    <property type="entry name" value="HAD-SF_hydro_IIB"/>
</dbReference>
<keyword evidence="2" id="KW-1185">Reference proteome</keyword>
<sequence>MVRLIALDLDDTLLTTDKQISHKNREVLEACIDRGIRVVTASGRFNESQLVFIKKIGLGLEKEYHVGDGGGTIFNEDKILKVMGAIDRARYLSVLSQTRELGVPCFVATSHNMFYDIADQPLCHVYGKVPGVRRPYIERLEDLSAVEDALKFVFSYQSEEELERIQSIRCDGTITFHAGRNLMEITMEGLNKFAALTELAKFYGIAADEMACIGDSENDIPMIEGAGLGMAVKNAMDSVKVHADAVGEKTNDEDGVAWLLERYVLQ</sequence>
<name>A0A4P9C733_EUBML</name>
<dbReference type="NCBIfam" id="TIGR01484">
    <property type="entry name" value="HAD-SF-IIB"/>
    <property type="match status" value="1"/>
</dbReference>
<dbReference type="PANTHER" id="PTHR10000">
    <property type="entry name" value="PHOSPHOSERINE PHOSPHATASE"/>
    <property type="match status" value="1"/>
</dbReference>
<dbReference type="EMBL" id="CP029487">
    <property type="protein sequence ID" value="QCT71223.1"/>
    <property type="molecule type" value="Genomic_DNA"/>
</dbReference>
<dbReference type="Gene3D" id="3.40.50.1000">
    <property type="entry name" value="HAD superfamily/HAD-like"/>
    <property type="match status" value="1"/>
</dbReference>
<organism evidence="1 2">
    <name type="scientific">Eubacterium maltosivorans</name>
    <dbReference type="NCBI Taxonomy" id="2041044"/>
    <lineage>
        <taxon>Bacteria</taxon>
        <taxon>Bacillati</taxon>
        <taxon>Bacillota</taxon>
        <taxon>Clostridia</taxon>
        <taxon>Eubacteriales</taxon>
        <taxon>Eubacteriaceae</taxon>
        <taxon>Eubacterium</taxon>
    </lineage>
</organism>
<dbReference type="AlphaFoldDB" id="A0A4P9C733"/>
<dbReference type="Gene3D" id="3.30.1240.10">
    <property type="match status" value="1"/>
</dbReference>
<dbReference type="SUPFAM" id="SSF56784">
    <property type="entry name" value="HAD-like"/>
    <property type="match status" value="1"/>
</dbReference>